<protein>
    <submittedName>
        <fullName evidence="2">Hemerythrin domain-containing protein</fullName>
    </submittedName>
</protein>
<sequence>MSNILDTLKNEHDELRSLFTRINATTDDQKDVREELLKKVEQVLVPHSRWEETTFYPAFNKRATHDQQLLYATSMQEHRIIEKAVLPDIHAAGYGTRQFAGSAKVLSQLVDEHAQAEETELFPAIKQLFNPSELAEMDHQYAKWKDSSTASVMNSFAKLKTAAKAVLHQPRSPG</sequence>
<dbReference type="PANTHER" id="PTHR35585:SF1">
    <property type="entry name" value="HHE DOMAIN PROTEIN (AFU_ORTHOLOGUE AFUA_4G00730)"/>
    <property type="match status" value="1"/>
</dbReference>
<dbReference type="Pfam" id="PF01814">
    <property type="entry name" value="Hemerythrin"/>
    <property type="match status" value="1"/>
</dbReference>
<gene>
    <name evidence="2" type="ORF">ISP18_07280</name>
</gene>
<evidence type="ECO:0000259" key="1">
    <source>
        <dbReference type="Pfam" id="PF01814"/>
    </source>
</evidence>
<dbReference type="Gene3D" id="1.20.120.520">
    <property type="entry name" value="nmb1532 protein domain like"/>
    <property type="match status" value="1"/>
</dbReference>
<reference evidence="2 3" key="1">
    <citation type="submission" date="2020-10" db="EMBL/GenBank/DDBJ databases">
        <title>Phylogeny of dyella-like bacteria.</title>
        <authorList>
            <person name="Fu J."/>
        </authorList>
    </citation>
    <scope>NUCLEOTIDE SEQUENCE [LARGE SCALE GENOMIC DNA]</scope>
    <source>
        <strain evidence="2 3">DHG40</strain>
    </source>
</reference>
<dbReference type="EMBL" id="JADIKI010000022">
    <property type="protein sequence ID" value="MFK2854388.1"/>
    <property type="molecule type" value="Genomic_DNA"/>
</dbReference>
<accession>A0ABW8IGV6</accession>
<organism evidence="2 3">
    <name type="scientific">Dyella humi</name>
    <dbReference type="NCBI Taxonomy" id="1770547"/>
    <lineage>
        <taxon>Bacteria</taxon>
        <taxon>Pseudomonadati</taxon>
        <taxon>Pseudomonadota</taxon>
        <taxon>Gammaproteobacteria</taxon>
        <taxon>Lysobacterales</taxon>
        <taxon>Rhodanobacteraceae</taxon>
        <taxon>Dyella</taxon>
    </lineage>
</organism>
<keyword evidence="3" id="KW-1185">Reference proteome</keyword>
<comment type="caution">
    <text evidence="2">The sequence shown here is derived from an EMBL/GenBank/DDBJ whole genome shotgun (WGS) entry which is preliminary data.</text>
</comment>
<dbReference type="RefSeq" id="WP_380008786.1">
    <property type="nucleotide sequence ID" value="NZ_JADIKI010000022.1"/>
</dbReference>
<dbReference type="InterPro" id="IPR012312">
    <property type="entry name" value="Hemerythrin-like"/>
</dbReference>
<evidence type="ECO:0000313" key="2">
    <source>
        <dbReference type="EMBL" id="MFK2854388.1"/>
    </source>
</evidence>
<dbReference type="PANTHER" id="PTHR35585">
    <property type="entry name" value="HHE DOMAIN PROTEIN (AFU_ORTHOLOGUE AFUA_4G00730)"/>
    <property type="match status" value="1"/>
</dbReference>
<feature type="domain" description="Hemerythrin-like" evidence="1">
    <location>
        <begin position="4"/>
        <end position="125"/>
    </location>
</feature>
<evidence type="ECO:0000313" key="3">
    <source>
        <dbReference type="Proteomes" id="UP001620409"/>
    </source>
</evidence>
<dbReference type="Proteomes" id="UP001620409">
    <property type="component" value="Unassembled WGS sequence"/>
</dbReference>
<proteinExistence type="predicted"/>
<name>A0ABW8IGV6_9GAMM</name>